<name>A0A914GY98_GLORO</name>
<dbReference type="WBParaSite" id="Gr19_v10_g11498.t1">
    <property type="protein sequence ID" value="Gr19_v10_g11498.t1"/>
    <property type="gene ID" value="Gr19_v10_g11498"/>
</dbReference>
<sequence>MIEFMFFNIVANLGPVLGTIGYQAAHRYDQFRRTKDAFQHFRKSIPAGRVQPFDHFFHFVVSKACDKEKEACACKWGNCLRKDGMAASNCCSADYKFKCCETTLLPEQKLEKTCNDAATLCQCGWAKSIETDGFKASLCCKEAFQFKCCVDPTELILELRAKDECKTANLTCFCDVSNYEGWRRVL</sequence>
<protein>
    <submittedName>
        <fullName evidence="2">Uncharacterized protein</fullName>
    </submittedName>
</protein>
<dbReference type="Proteomes" id="UP000887572">
    <property type="component" value="Unplaced"/>
</dbReference>
<evidence type="ECO:0000313" key="2">
    <source>
        <dbReference type="WBParaSite" id="Gr19_v10_g11498.t1"/>
    </source>
</evidence>
<dbReference type="AlphaFoldDB" id="A0A914GY98"/>
<accession>A0A914GY98</accession>
<keyword evidence="1" id="KW-1185">Reference proteome</keyword>
<reference evidence="2" key="1">
    <citation type="submission" date="2022-11" db="UniProtKB">
        <authorList>
            <consortium name="WormBaseParasite"/>
        </authorList>
    </citation>
    <scope>IDENTIFICATION</scope>
</reference>
<evidence type="ECO:0000313" key="1">
    <source>
        <dbReference type="Proteomes" id="UP000887572"/>
    </source>
</evidence>
<proteinExistence type="predicted"/>
<organism evidence="1 2">
    <name type="scientific">Globodera rostochiensis</name>
    <name type="common">Golden nematode worm</name>
    <name type="synonym">Heterodera rostochiensis</name>
    <dbReference type="NCBI Taxonomy" id="31243"/>
    <lineage>
        <taxon>Eukaryota</taxon>
        <taxon>Metazoa</taxon>
        <taxon>Ecdysozoa</taxon>
        <taxon>Nematoda</taxon>
        <taxon>Chromadorea</taxon>
        <taxon>Rhabditida</taxon>
        <taxon>Tylenchina</taxon>
        <taxon>Tylenchomorpha</taxon>
        <taxon>Tylenchoidea</taxon>
        <taxon>Heteroderidae</taxon>
        <taxon>Heteroderinae</taxon>
        <taxon>Globodera</taxon>
    </lineage>
</organism>